<gene>
    <name evidence="9" type="primary">KIF26B</name>
    <name evidence="9" type="ORF">AMEX_G1333</name>
</gene>
<evidence type="ECO:0000256" key="2">
    <source>
        <dbReference type="ARBA" id="ARBA00022741"/>
    </source>
</evidence>
<keyword evidence="4" id="KW-0206">Cytoskeleton</keyword>
<feature type="domain" description="Kinesin motor" evidence="8">
    <location>
        <begin position="344"/>
        <end position="686"/>
    </location>
</feature>
<evidence type="ECO:0000313" key="10">
    <source>
        <dbReference type="Proteomes" id="UP000752171"/>
    </source>
</evidence>
<evidence type="ECO:0000256" key="1">
    <source>
        <dbReference type="ARBA" id="ARBA00004245"/>
    </source>
</evidence>
<feature type="compositionally biased region" description="Low complexity" evidence="7">
    <location>
        <begin position="1491"/>
        <end position="1501"/>
    </location>
</feature>
<sequence length="1840" mass="201584">MMGSSEVARSQGYLTRAPRAKPASRSSSVPRAHRPPPEGAGAGIHGESQVGPRGTGDHSPRVCARGGRVPTEPWGTKVESWSRLDSARLCVECASRVETLLQEAQRLLSSGHFNTSDPKLSVLLYESVQVPAWSSFAGRCDVCSTHLSQLKREAIRMLLTQNRAIWPAPSPASVSPGHSTSGAHTLPRACSSQSPRPSPRHRPSNLRTDSWVREQQHFETLYPPASIEDGDPSFAQTSQDALKNNKEDEKATSSSTVLCHFSSPLPFNASRVTTLLPAGTSAAVSFIVRAVQKLNLTARRRKQSNYCSRYPTNFSGLLQRTPPPAPSNLLQTACKGRDISETGKVKVMLRVSPLLMTGASQSPAIKLDLRKKQVTVLEPATQSTQRPSAGATFTPKTFTFDAAFGPDSSQAEVCERSLFEVLQSVVAGSDGCILSFGQTKVGTSYTMIGRDDCSANLGIIPCAISWLFKLITKKKDRTWANISVCVSAVEVCGETEVIRDLLADVESGDCKDTKPNIYLREDPVCGIQVCNNNVLSAPTAERAAFLLDAALASRGSGGAGGGSTPEHHCHMFYTLHVCQQHIEGSTKTGMSVDQSKLSLIDLGCCTTERNKNNAAVCLVDLGNVIMTKLNGRKHVPKKGSKLAMLMQESLNNVNCHTTIVAHVSTLPEDLSETLCTIQIVSQIRRLQRRSRKSSSNSPGGRSSGIEKKANDSSRLRAFHSASTLDRDFSLPSLFDESEDHSKSEKSCDSVICVDPSGFVRLHEEHRGNQEFVPIIPSLQRSKTDFKGYSLLKHCDFLKPISQCTLKKETQKQDIHQKPLPDLECLKCNTFAELQDRLGCIDGSDLVVLNSCKEQPTKNVTKSEPLLRKVIKVPIGESEVHRSPVKKDFSERGIRHLLKKDTLVKDTEETLHRFSGQAKNNPENNPCFSPRLDALSNSVQCEQATGCQSLIETMDTSLSLPFPVEEIPSEDSTLPSEIRISPVGKSSSSSFSAGLASPVSLPITLSESNPQFPMETQSEMKATITVTVQQPLDVNGHDELIYSVIEEVTINGADNKNKAAKIVSITDPHSLEGVPPGMQTVRIIGSVGKEQPSIGSVSEVQALDQVCKSSGGKTIPLVQNFVDSSQVNDSSQLVTIPEDFQNIMKDVSEDALCLTLKYEVSEIKEYSSEIGPEQKTTEKRMCDQSNVQLSREIGGNISTVKPRLSADCKMKMPENPVSSNSSIGKTNPAGEWQSLHKQYDSQDSLHPCVNSHSSRATLEREECSVNLCHTEWTEDSESVSSGQESDRDKSTKRMERHPQPSSAQCLMLDSMLNKINPIEESSKLFSAKLEQLANRNQSLSKSHLECFDLQLIEESNSVFTQGSSSRVGSCCTSPRIKKRHIEQGHFMTFGSKASLDGDYALAQAKCMTPPGVREFFNEDLSVSRAGRSFRRVPRFFPMYDAVADDTTQLPKGSESKMSAGSKLLSSSKVSKMSGANPKNLCPSPKSSRHSISRSSSLSPDGLSIKHISWSSQSLSRKQGKASISSKPLSRALNGRIELLRASGDSLSSSSQGSLDMDEPEQSNGRLKSLNSPLPSPYSRITAPRKPNHCSGHASDNTSVLSGELPPAMCKTALLYNRNSMVSSGYESMVRDSEATCSSTSIHDSISDQSCFFNAASGARISKKSKSIGLQQRRPSQDTLLTLRRSASGSAKIRWVDRGTPDSYEIKVYEIDNVDGLQKRGKAGNKSVVCFSAKLKFLEHRQQRIAEVRAKYSALKRELELAKQHLMVDPGRWTREFDLWQTFEVDSLEHLEALQLVTERLESQVSRCKACVMMVTCFDATPKRRQKKRYRPPVEYKMFMGI</sequence>
<evidence type="ECO:0000256" key="6">
    <source>
        <dbReference type="SAM" id="Coils"/>
    </source>
</evidence>
<keyword evidence="4" id="KW-0963">Cytoplasm</keyword>
<protein>
    <submittedName>
        <fullName evidence="9">Kinesin-like protein KIF26B isoform X1</fullName>
    </submittedName>
</protein>
<accession>A0A8T2MHI5</accession>
<keyword evidence="6" id="KW-0175">Coiled coil</keyword>
<dbReference type="GO" id="GO:0007018">
    <property type="term" value="P:microtubule-based movement"/>
    <property type="evidence" value="ECO:0007669"/>
    <property type="project" value="InterPro"/>
</dbReference>
<keyword evidence="3" id="KW-0067">ATP-binding</keyword>
<feature type="region of interest" description="Disordered" evidence="7">
    <location>
        <begin position="1273"/>
        <end position="1301"/>
    </location>
</feature>
<feature type="region of interest" description="Disordered" evidence="7">
    <location>
        <begin position="1541"/>
        <end position="1596"/>
    </location>
</feature>
<feature type="region of interest" description="Disordered" evidence="7">
    <location>
        <begin position="223"/>
        <end position="249"/>
    </location>
</feature>
<evidence type="ECO:0000256" key="3">
    <source>
        <dbReference type="ARBA" id="ARBA00022840"/>
    </source>
</evidence>
<organism evidence="9 10">
    <name type="scientific">Astyanax mexicanus</name>
    <name type="common">Blind cave fish</name>
    <name type="synonym">Astyanax fasciatus mexicanus</name>
    <dbReference type="NCBI Taxonomy" id="7994"/>
    <lineage>
        <taxon>Eukaryota</taxon>
        <taxon>Metazoa</taxon>
        <taxon>Chordata</taxon>
        <taxon>Craniata</taxon>
        <taxon>Vertebrata</taxon>
        <taxon>Euteleostomi</taxon>
        <taxon>Actinopterygii</taxon>
        <taxon>Neopterygii</taxon>
        <taxon>Teleostei</taxon>
        <taxon>Ostariophysi</taxon>
        <taxon>Characiformes</taxon>
        <taxon>Characoidei</taxon>
        <taxon>Acestrorhamphidae</taxon>
        <taxon>Acestrorhamphinae</taxon>
        <taxon>Astyanax</taxon>
    </lineage>
</organism>
<comment type="subcellular location">
    <subcellularLocation>
        <location evidence="1">Cytoplasm</location>
        <location evidence="1">Cytoskeleton</location>
    </subcellularLocation>
</comment>
<evidence type="ECO:0000256" key="5">
    <source>
        <dbReference type="PROSITE-ProRule" id="PRU00283"/>
    </source>
</evidence>
<dbReference type="InterPro" id="IPR057090">
    <property type="entry name" value="HTH_KIF26A_B_1st"/>
</dbReference>
<dbReference type="Pfam" id="PF00225">
    <property type="entry name" value="Kinesin"/>
    <property type="match status" value="1"/>
</dbReference>
<dbReference type="InterPro" id="IPR001752">
    <property type="entry name" value="Kinesin_motor_dom"/>
</dbReference>
<name>A0A8T2MHI5_ASTMX</name>
<feature type="compositionally biased region" description="Polar residues" evidence="7">
    <location>
        <begin position="1560"/>
        <end position="1571"/>
    </location>
</feature>
<feature type="region of interest" description="Disordered" evidence="7">
    <location>
        <begin position="686"/>
        <end position="713"/>
    </location>
</feature>
<feature type="compositionally biased region" description="Low complexity" evidence="7">
    <location>
        <begin position="1541"/>
        <end position="1553"/>
    </location>
</feature>
<comment type="similarity">
    <text evidence="5">Belongs to the TRAFAC class myosin-kinesin ATPase superfamily. Kinesin family.</text>
</comment>
<feature type="compositionally biased region" description="Low complexity" evidence="7">
    <location>
        <begin position="1454"/>
        <end position="1474"/>
    </location>
</feature>
<feature type="coiled-coil region" evidence="6">
    <location>
        <begin position="1736"/>
        <end position="1763"/>
    </location>
</feature>
<feature type="region of interest" description="Disordered" evidence="7">
    <location>
        <begin position="1"/>
        <end position="75"/>
    </location>
</feature>
<dbReference type="Pfam" id="PF23081">
    <property type="entry name" value="HTH_KIF26A_B_1st"/>
    <property type="match status" value="1"/>
</dbReference>
<feature type="compositionally biased region" description="Basic and acidic residues" evidence="7">
    <location>
        <begin position="704"/>
        <end position="713"/>
    </location>
</feature>
<dbReference type="Proteomes" id="UP000752171">
    <property type="component" value="Unassembled WGS sequence"/>
</dbReference>
<evidence type="ECO:0000256" key="4">
    <source>
        <dbReference type="ARBA" id="ARBA00023212"/>
    </source>
</evidence>
<dbReference type="InterPro" id="IPR027417">
    <property type="entry name" value="P-loop_NTPase"/>
</dbReference>
<evidence type="ECO:0000259" key="8">
    <source>
        <dbReference type="PROSITE" id="PS50067"/>
    </source>
</evidence>
<dbReference type="Gene3D" id="3.40.850.10">
    <property type="entry name" value="Kinesin motor domain"/>
    <property type="match status" value="1"/>
</dbReference>
<dbReference type="GO" id="GO:0008017">
    <property type="term" value="F:microtubule binding"/>
    <property type="evidence" value="ECO:0007669"/>
    <property type="project" value="InterPro"/>
</dbReference>
<feature type="compositionally biased region" description="Low complexity" evidence="7">
    <location>
        <begin position="16"/>
        <end position="30"/>
    </location>
</feature>
<dbReference type="GO" id="GO:0048731">
    <property type="term" value="P:system development"/>
    <property type="evidence" value="ECO:0007669"/>
    <property type="project" value="UniProtKB-ARBA"/>
</dbReference>
<dbReference type="GO" id="GO:0003777">
    <property type="term" value="F:microtubule motor activity"/>
    <property type="evidence" value="ECO:0007669"/>
    <property type="project" value="InterPro"/>
</dbReference>
<dbReference type="GO" id="GO:0005856">
    <property type="term" value="C:cytoskeleton"/>
    <property type="evidence" value="ECO:0007669"/>
    <property type="project" value="UniProtKB-SubCell"/>
</dbReference>
<evidence type="ECO:0000313" key="9">
    <source>
        <dbReference type="EMBL" id="KAG9282644.1"/>
    </source>
</evidence>
<reference evidence="9 10" key="1">
    <citation type="submission" date="2021-07" db="EMBL/GenBank/DDBJ databases">
        <authorList>
            <person name="Imarazene B."/>
            <person name="Zahm M."/>
            <person name="Klopp C."/>
            <person name="Cabau C."/>
            <person name="Beille S."/>
            <person name="Jouanno E."/>
            <person name="Castinel A."/>
            <person name="Lluch J."/>
            <person name="Gil L."/>
            <person name="Kuchtly C."/>
            <person name="Lopez Roques C."/>
            <person name="Donnadieu C."/>
            <person name="Parrinello H."/>
            <person name="Journot L."/>
            <person name="Du K."/>
            <person name="Schartl M."/>
            <person name="Retaux S."/>
            <person name="Guiguen Y."/>
        </authorList>
    </citation>
    <scope>NUCLEOTIDE SEQUENCE [LARGE SCALE GENOMIC DNA]</scope>
    <source>
        <strain evidence="9">Pach_M1</strain>
        <tissue evidence="9">Testis</tissue>
    </source>
</reference>
<evidence type="ECO:0000256" key="7">
    <source>
        <dbReference type="SAM" id="MobiDB-lite"/>
    </source>
</evidence>
<feature type="compositionally biased region" description="Basic and acidic residues" evidence="7">
    <location>
        <begin position="1283"/>
        <end position="1297"/>
    </location>
</feature>
<dbReference type="OrthoDB" id="8862460at2759"/>
<proteinExistence type="inferred from homology"/>
<dbReference type="PRINTS" id="PR00380">
    <property type="entry name" value="KINESINHEAVY"/>
</dbReference>
<dbReference type="GO" id="GO:0005524">
    <property type="term" value="F:ATP binding"/>
    <property type="evidence" value="ECO:0007669"/>
    <property type="project" value="UniProtKB-KW"/>
</dbReference>
<dbReference type="PANTHER" id="PTHR21608:SF8">
    <property type="entry name" value="KINESIN-LIKE PROTEIN KIF26B"/>
    <property type="match status" value="1"/>
</dbReference>
<comment type="caution">
    <text evidence="9">The sequence shown here is derived from an EMBL/GenBank/DDBJ whole genome shotgun (WGS) entry which is preliminary data.</text>
</comment>
<feature type="region of interest" description="Disordered" evidence="7">
    <location>
        <begin position="1445"/>
        <end position="1501"/>
    </location>
</feature>
<feature type="compositionally biased region" description="Polar residues" evidence="7">
    <location>
        <begin position="172"/>
        <end position="183"/>
    </location>
</feature>
<feature type="region of interest" description="Disordered" evidence="7">
    <location>
        <begin position="167"/>
        <end position="209"/>
    </location>
</feature>
<comment type="caution">
    <text evidence="5">Lacks conserved residue(s) required for the propagation of feature annotation.</text>
</comment>
<dbReference type="SMART" id="SM00129">
    <property type="entry name" value="KISc"/>
    <property type="match status" value="1"/>
</dbReference>
<dbReference type="InterPro" id="IPR027640">
    <property type="entry name" value="Kinesin-like_fam"/>
</dbReference>
<keyword evidence="2" id="KW-0547">Nucleotide-binding</keyword>
<dbReference type="EMBL" id="JAICCE010000001">
    <property type="protein sequence ID" value="KAG9282644.1"/>
    <property type="molecule type" value="Genomic_DNA"/>
</dbReference>
<dbReference type="PROSITE" id="PS50067">
    <property type="entry name" value="KINESIN_MOTOR_2"/>
    <property type="match status" value="1"/>
</dbReference>
<dbReference type="InterPro" id="IPR036961">
    <property type="entry name" value="Kinesin_motor_dom_sf"/>
</dbReference>
<dbReference type="SUPFAM" id="SSF52540">
    <property type="entry name" value="P-loop containing nucleoside triphosphate hydrolases"/>
    <property type="match status" value="1"/>
</dbReference>
<dbReference type="PANTHER" id="PTHR21608">
    <property type="entry name" value="KINESIN-LIKE PROTEIN CG14535"/>
    <property type="match status" value="1"/>
</dbReference>